<organism evidence="1 2">
    <name type="scientific">Dichanthelium oligosanthes</name>
    <dbReference type="NCBI Taxonomy" id="888268"/>
    <lineage>
        <taxon>Eukaryota</taxon>
        <taxon>Viridiplantae</taxon>
        <taxon>Streptophyta</taxon>
        <taxon>Embryophyta</taxon>
        <taxon>Tracheophyta</taxon>
        <taxon>Spermatophyta</taxon>
        <taxon>Magnoliopsida</taxon>
        <taxon>Liliopsida</taxon>
        <taxon>Poales</taxon>
        <taxon>Poaceae</taxon>
        <taxon>PACMAD clade</taxon>
        <taxon>Panicoideae</taxon>
        <taxon>Panicodae</taxon>
        <taxon>Paniceae</taxon>
        <taxon>Dichantheliinae</taxon>
        <taxon>Dichanthelium</taxon>
    </lineage>
</organism>
<name>A0A1E5V406_9POAL</name>
<keyword evidence="2" id="KW-1185">Reference proteome</keyword>
<evidence type="ECO:0000313" key="2">
    <source>
        <dbReference type="Proteomes" id="UP000095767"/>
    </source>
</evidence>
<dbReference type="Proteomes" id="UP000095767">
    <property type="component" value="Unassembled WGS sequence"/>
</dbReference>
<protein>
    <submittedName>
        <fullName evidence="1">Uncharacterized protein</fullName>
    </submittedName>
</protein>
<proteinExistence type="predicted"/>
<comment type="caution">
    <text evidence="1">The sequence shown here is derived from an EMBL/GenBank/DDBJ whole genome shotgun (WGS) entry which is preliminary data.</text>
</comment>
<feature type="non-terminal residue" evidence="1">
    <location>
        <position position="1"/>
    </location>
</feature>
<sequence length="9" mass="1113">LTYYIDRVA</sequence>
<dbReference type="EMBL" id="LWDX02052713">
    <property type="protein sequence ID" value="OEL19735.1"/>
    <property type="molecule type" value="Genomic_DNA"/>
</dbReference>
<accession>A0A1E5V406</accession>
<reference evidence="1 2" key="1">
    <citation type="submission" date="2016-09" db="EMBL/GenBank/DDBJ databases">
        <title>The draft genome of Dichanthelium oligosanthes: A C3 panicoid grass species.</title>
        <authorList>
            <person name="Studer A.J."/>
            <person name="Schnable J.C."/>
            <person name="Brutnell T.P."/>
        </authorList>
    </citation>
    <scope>NUCLEOTIDE SEQUENCE [LARGE SCALE GENOMIC DNA]</scope>
    <source>
        <strain evidence="2">cv. Kellogg 1175</strain>
        <tissue evidence="1">Leaf</tissue>
    </source>
</reference>
<evidence type="ECO:0000313" key="1">
    <source>
        <dbReference type="EMBL" id="OEL19735.1"/>
    </source>
</evidence>
<gene>
    <name evidence="1" type="ORF">BAE44_0019249</name>
</gene>